<comment type="caution">
    <text evidence="1">The sequence shown here is derived from an EMBL/GenBank/DDBJ whole genome shotgun (WGS) entry which is preliminary data.</text>
</comment>
<feature type="non-terminal residue" evidence="1">
    <location>
        <position position="1"/>
    </location>
</feature>
<protein>
    <submittedName>
        <fullName evidence="1">Uncharacterized protein</fullName>
    </submittedName>
</protein>
<proteinExistence type="predicted"/>
<organism evidence="1">
    <name type="scientific">marine sediment metagenome</name>
    <dbReference type="NCBI Taxonomy" id="412755"/>
    <lineage>
        <taxon>unclassified sequences</taxon>
        <taxon>metagenomes</taxon>
        <taxon>ecological metagenomes</taxon>
    </lineage>
</organism>
<evidence type="ECO:0000313" key="1">
    <source>
        <dbReference type="EMBL" id="GAG78090.1"/>
    </source>
</evidence>
<gene>
    <name evidence="1" type="ORF">S01H4_31145</name>
</gene>
<dbReference type="EMBL" id="BART01016147">
    <property type="protein sequence ID" value="GAG78090.1"/>
    <property type="molecule type" value="Genomic_DNA"/>
</dbReference>
<name>X1A7E0_9ZZZZ</name>
<accession>X1A7E0</accession>
<reference evidence="1" key="1">
    <citation type="journal article" date="2014" name="Front. Microbiol.">
        <title>High frequency of phylogenetically diverse reductive dehalogenase-homologous genes in deep subseafloor sedimentary metagenomes.</title>
        <authorList>
            <person name="Kawai M."/>
            <person name="Futagami T."/>
            <person name="Toyoda A."/>
            <person name="Takaki Y."/>
            <person name="Nishi S."/>
            <person name="Hori S."/>
            <person name="Arai W."/>
            <person name="Tsubouchi T."/>
            <person name="Morono Y."/>
            <person name="Uchiyama I."/>
            <person name="Ito T."/>
            <person name="Fujiyama A."/>
            <person name="Inagaki F."/>
            <person name="Takami H."/>
        </authorList>
    </citation>
    <scope>NUCLEOTIDE SEQUENCE</scope>
    <source>
        <strain evidence="1">Expedition CK06-06</strain>
    </source>
</reference>
<dbReference type="AlphaFoldDB" id="X1A7E0"/>
<sequence>LHRQIVWLPLGGTISGEDLVFEVRSDYVELFGGVVEEEPTDTFNMTATVNSTAFDTVDSQQHVILGTDNATYPHIEGARAWMNLTDWYTLLLEIGVGDSFTATIHKVGDVYRIIAIVKN</sequence>